<dbReference type="Gene3D" id="2.60.40.10">
    <property type="entry name" value="Immunoglobulins"/>
    <property type="match status" value="1"/>
</dbReference>
<feature type="compositionally biased region" description="Polar residues" evidence="1">
    <location>
        <begin position="252"/>
        <end position="273"/>
    </location>
</feature>
<evidence type="ECO:0000259" key="3">
    <source>
        <dbReference type="PROSITE" id="PS50835"/>
    </source>
</evidence>
<dbReference type="GO" id="GO:0032589">
    <property type="term" value="C:neuron projection membrane"/>
    <property type="evidence" value="ECO:0007669"/>
    <property type="project" value="TreeGrafter"/>
</dbReference>
<dbReference type="PROSITE" id="PS50835">
    <property type="entry name" value="IG_LIKE"/>
    <property type="match status" value="1"/>
</dbReference>
<proteinExistence type="predicted"/>
<dbReference type="GO" id="GO:0050808">
    <property type="term" value="P:synapse organization"/>
    <property type="evidence" value="ECO:0007669"/>
    <property type="project" value="TreeGrafter"/>
</dbReference>
<dbReference type="SUPFAM" id="SSF48726">
    <property type="entry name" value="Immunoglobulin"/>
    <property type="match status" value="1"/>
</dbReference>
<dbReference type="InterPro" id="IPR007110">
    <property type="entry name" value="Ig-like_dom"/>
</dbReference>
<dbReference type="InterPro" id="IPR037448">
    <property type="entry name" value="Zig-8"/>
</dbReference>
<sequence length="356" mass="38457">MADVSGGGVSLSPGAEVARFSDAQLPLRKVTLNSAGEYRCTVSNPSPNPSVINVPKITRKFRLHVIPRSEGAVIEGEHEVSINAKSGDDLIQTCRVNAEQHRSVTIRWGKTIDMESADVERNPEQEVIRLSNMAFVVFPSVSASEIRSNSDNLPSPVAVSEPGSSESRLLIRKATVRDSGLYICSVLTESGRDDRKLVRVNIKDSQAQGVKDVSANNFPHRLTLYIAAPVAVFLICLCVISYCLISRRTRRSQQLNGNSHTRATLPSGQQRSSARSEHVSAASNNSMAGYRAGVMPPDGSGYPLMKPNGHPHNGCPAVTVTGPHEHYNPPGIMYVPTGMTGVYHDYSGQQATQQTG</sequence>
<feature type="domain" description="Ig-like" evidence="3">
    <location>
        <begin position="49"/>
        <end position="199"/>
    </location>
</feature>
<protein>
    <recommendedName>
        <fullName evidence="3">Ig-like domain-containing protein</fullName>
    </recommendedName>
</protein>
<keyword evidence="5" id="KW-1185">Reference proteome</keyword>
<evidence type="ECO:0000256" key="2">
    <source>
        <dbReference type="SAM" id="Phobius"/>
    </source>
</evidence>
<dbReference type="Proteomes" id="UP000281553">
    <property type="component" value="Unassembled WGS sequence"/>
</dbReference>
<dbReference type="PANTHER" id="PTHR23279:SF36">
    <property type="entry name" value="DEFECTIVE PROBOSCIS EXTENSION RESPONSE 9, ISOFORM A"/>
    <property type="match status" value="1"/>
</dbReference>
<keyword evidence="2" id="KW-1133">Transmembrane helix</keyword>
<dbReference type="InterPro" id="IPR036179">
    <property type="entry name" value="Ig-like_dom_sf"/>
</dbReference>
<accession>A0A3P6TM34</accession>
<name>A0A3P6TM34_DIBLA</name>
<dbReference type="OrthoDB" id="6244905at2759"/>
<evidence type="ECO:0000256" key="1">
    <source>
        <dbReference type="SAM" id="MobiDB-lite"/>
    </source>
</evidence>
<feature type="region of interest" description="Disordered" evidence="1">
    <location>
        <begin position="252"/>
        <end position="293"/>
    </location>
</feature>
<dbReference type="InterPro" id="IPR013783">
    <property type="entry name" value="Ig-like_fold"/>
</dbReference>
<feature type="transmembrane region" description="Helical" evidence="2">
    <location>
        <begin position="222"/>
        <end position="245"/>
    </location>
</feature>
<reference evidence="4 5" key="1">
    <citation type="submission" date="2018-11" db="EMBL/GenBank/DDBJ databases">
        <authorList>
            <consortium name="Pathogen Informatics"/>
        </authorList>
    </citation>
    <scope>NUCLEOTIDE SEQUENCE [LARGE SCALE GENOMIC DNA]</scope>
</reference>
<gene>
    <name evidence="4" type="ORF">DILT_LOCUS3575</name>
</gene>
<keyword evidence="2" id="KW-0812">Transmembrane</keyword>
<organism evidence="4 5">
    <name type="scientific">Dibothriocephalus latus</name>
    <name type="common">Fish tapeworm</name>
    <name type="synonym">Diphyllobothrium latum</name>
    <dbReference type="NCBI Taxonomy" id="60516"/>
    <lineage>
        <taxon>Eukaryota</taxon>
        <taxon>Metazoa</taxon>
        <taxon>Spiralia</taxon>
        <taxon>Lophotrochozoa</taxon>
        <taxon>Platyhelminthes</taxon>
        <taxon>Cestoda</taxon>
        <taxon>Eucestoda</taxon>
        <taxon>Diphyllobothriidea</taxon>
        <taxon>Diphyllobothriidae</taxon>
        <taxon>Dibothriocephalus</taxon>
    </lineage>
</organism>
<dbReference type="EMBL" id="UYRU01043887">
    <property type="protein sequence ID" value="VDK84313.1"/>
    <property type="molecule type" value="Genomic_DNA"/>
</dbReference>
<evidence type="ECO:0000313" key="5">
    <source>
        <dbReference type="Proteomes" id="UP000281553"/>
    </source>
</evidence>
<dbReference type="AlphaFoldDB" id="A0A3P6TM34"/>
<keyword evidence="2" id="KW-0472">Membrane</keyword>
<evidence type="ECO:0000313" key="4">
    <source>
        <dbReference type="EMBL" id="VDK84313.1"/>
    </source>
</evidence>
<dbReference type="PANTHER" id="PTHR23279">
    <property type="entry name" value="DEFECTIVE PROBOSCIS EXTENSION RESPONSE DPR -RELATED"/>
    <property type="match status" value="1"/>
</dbReference>